<dbReference type="CDD" id="cd06580">
    <property type="entry name" value="TM_PBP1_transp_TpRbsC_like"/>
    <property type="match status" value="1"/>
</dbReference>
<feature type="transmembrane region" description="Helical" evidence="7">
    <location>
        <begin position="188"/>
        <end position="211"/>
    </location>
</feature>
<evidence type="ECO:0000256" key="4">
    <source>
        <dbReference type="ARBA" id="ARBA00022989"/>
    </source>
</evidence>
<comment type="caution">
    <text evidence="8">The sequence shown here is derived from an EMBL/GenBank/DDBJ whole genome shotgun (WGS) entry which is preliminary data.</text>
</comment>
<dbReference type="GO" id="GO:0005886">
    <property type="term" value="C:plasma membrane"/>
    <property type="evidence" value="ECO:0007669"/>
    <property type="project" value="UniProtKB-SubCell"/>
</dbReference>
<dbReference type="OrthoDB" id="9792579at2"/>
<feature type="transmembrane region" description="Helical" evidence="7">
    <location>
        <begin position="76"/>
        <end position="95"/>
    </location>
</feature>
<protein>
    <submittedName>
        <fullName evidence="8">ABC transporter permease</fullName>
    </submittedName>
</protein>
<evidence type="ECO:0000256" key="6">
    <source>
        <dbReference type="SAM" id="MobiDB-lite"/>
    </source>
</evidence>
<feature type="compositionally biased region" description="Polar residues" evidence="6">
    <location>
        <begin position="1"/>
        <end position="11"/>
    </location>
</feature>
<dbReference type="PANTHER" id="PTHR43370:SF1">
    <property type="entry name" value="GUANOSINE ABC TRANSPORTER PERMEASE PROTEIN NUPQ"/>
    <property type="match status" value="1"/>
</dbReference>
<organism evidence="8 9">
    <name type="scientific">Rothia koreensis</name>
    <dbReference type="NCBI Taxonomy" id="592378"/>
    <lineage>
        <taxon>Bacteria</taxon>
        <taxon>Bacillati</taxon>
        <taxon>Actinomycetota</taxon>
        <taxon>Actinomycetes</taxon>
        <taxon>Micrococcales</taxon>
        <taxon>Micrococcaceae</taxon>
        <taxon>Rothia</taxon>
    </lineage>
</organism>
<feature type="transmembrane region" description="Helical" evidence="7">
    <location>
        <begin position="31"/>
        <end position="50"/>
    </location>
</feature>
<dbReference type="AlphaFoldDB" id="A0A7K1LI98"/>
<evidence type="ECO:0000256" key="1">
    <source>
        <dbReference type="ARBA" id="ARBA00004651"/>
    </source>
</evidence>
<feature type="transmembrane region" description="Helical" evidence="7">
    <location>
        <begin position="323"/>
        <end position="346"/>
    </location>
</feature>
<keyword evidence="5 7" id="KW-0472">Membrane</keyword>
<evidence type="ECO:0000256" key="3">
    <source>
        <dbReference type="ARBA" id="ARBA00022692"/>
    </source>
</evidence>
<feature type="transmembrane region" description="Helical" evidence="7">
    <location>
        <begin position="161"/>
        <end position="182"/>
    </location>
</feature>
<feature type="region of interest" description="Disordered" evidence="6">
    <location>
        <begin position="1"/>
        <end position="21"/>
    </location>
</feature>
<keyword evidence="2" id="KW-1003">Cell membrane</keyword>
<evidence type="ECO:0000313" key="9">
    <source>
        <dbReference type="Proteomes" id="UP000462152"/>
    </source>
</evidence>
<keyword evidence="4 7" id="KW-1133">Transmembrane helix</keyword>
<feature type="transmembrane region" description="Helical" evidence="7">
    <location>
        <begin position="276"/>
        <end position="292"/>
    </location>
</feature>
<feature type="transmembrane region" description="Helical" evidence="7">
    <location>
        <begin position="402"/>
        <end position="420"/>
    </location>
</feature>
<evidence type="ECO:0000313" key="8">
    <source>
        <dbReference type="EMBL" id="MUN54917.1"/>
    </source>
</evidence>
<dbReference type="Proteomes" id="UP000462152">
    <property type="component" value="Unassembled WGS sequence"/>
</dbReference>
<feature type="transmembrane region" description="Helical" evidence="7">
    <location>
        <begin position="130"/>
        <end position="149"/>
    </location>
</feature>
<name>A0A7K1LI98_9MICC</name>
<dbReference type="Pfam" id="PF02653">
    <property type="entry name" value="BPD_transp_2"/>
    <property type="match status" value="1"/>
</dbReference>
<gene>
    <name evidence="8" type="ORF">GMA10_06775</name>
</gene>
<sequence length="435" mass="46087">MSTAVQENRNTVRPPESSEPEKTVVRHWRTAIIFTVLALVTLLVCAISAADDTVVFRLSETRDTIRLGDVALGSRVTGWVLAVVAICMAAVAWTAGSKGRKVPWWCTAVFWAAFVIAMLVWAVSHADSNSLSLPGLLGGSLTLAVPLIFGSMSGLLCERSGVVNIAIEGQLLFGAFSAAVAGSVSHNAWVGLLAAMLGAVLVSLVLAVFSIKYLVNQVIVGVVVNVLVSGLTGFLYSTVLSRSNVGLNAPDHLPDYAVPVLSKIPVIGPVLFDQSVIVYLMYGVVFLIWYCLTRTRWGLRTRAVGEHPKAADTLGVNVNRLRFWNVLVAGAVAGMGGAFFTLVSVSSFNKDMTAGQGYIALAALIFGRWRPFGALFAALLFGFATNLQSVLSLLGTTVPSQFLAMLPYLVTIAAVTGLVGRSRGPAASGVPYVKE</sequence>
<feature type="transmembrane region" description="Helical" evidence="7">
    <location>
        <begin position="376"/>
        <end position="396"/>
    </location>
</feature>
<evidence type="ECO:0000256" key="5">
    <source>
        <dbReference type="ARBA" id="ARBA00023136"/>
    </source>
</evidence>
<dbReference type="InterPro" id="IPR001851">
    <property type="entry name" value="ABC_transp_permease"/>
</dbReference>
<evidence type="ECO:0000256" key="7">
    <source>
        <dbReference type="SAM" id="Phobius"/>
    </source>
</evidence>
<evidence type="ECO:0000256" key="2">
    <source>
        <dbReference type="ARBA" id="ARBA00022475"/>
    </source>
</evidence>
<comment type="subcellular location">
    <subcellularLocation>
        <location evidence="1">Cell membrane</location>
        <topology evidence="1">Multi-pass membrane protein</topology>
    </subcellularLocation>
</comment>
<keyword evidence="3 7" id="KW-0812">Transmembrane</keyword>
<dbReference type="RefSeq" id="WP_129315027.1">
    <property type="nucleotide sequence ID" value="NZ_JBFCQO010000005.1"/>
</dbReference>
<dbReference type="PANTHER" id="PTHR43370">
    <property type="entry name" value="SUGAR ABC TRANSPORTER INTEGRAL MEMBRANE PROTEIN-RELATED"/>
    <property type="match status" value="1"/>
</dbReference>
<accession>A0A7K1LI98</accession>
<reference evidence="8 9" key="1">
    <citation type="submission" date="2019-12" db="EMBL/GenBank/DDBJ databases">
        <authorList>
            <person name="Li J."/>
            <person name="Shi Y."/>
            <person name="Xu G."/>
            <person name="Xiao D."/>
            <person name="Ran X."/>
        </authorList>
    </citation>
    <scope>NUCLEOTIDE SEQUENCE [LARGE SCALE GENOMIC DNA]</scope>
    <source>
        <strain evidence="8 9">JCM 15915</strain>
    </source>
</reference>
<proteinExistence type="predicted"/>
<dbReference type="GO" id="GO:0022857">
    <property type="term" value="F:transmembrane transporter activity"/>
    <property type="evidence" value="ECO:0007669"/>
    <property type="project" value="InterPro"/>
</dbReference>
<keyword evidence="9" id="KW-1185">Reference proteome</keyword>
<dbReference type="EMBL" id="WOGT01000003">
    <property type="protein sequence ID" value="MUN54917.1"/>
    <property type="molecule type" value="Genomic_DNA"/>
</dbReference>
<feature type="transmembrane region" description="Helical" evidence="7">
    <location>
        <begin position="102"/>
        <end position="124"/>
    </location>
</feature>
<feature type="transmembrane region" description="Helical" evidence="7">
    <location>
        <begin position="218"/>
        <end position="239"/>
    </location>
</feature>